<protein>
    <recommendedName>
        <fullName evidence="1">NADAR domain-containing protein</fullName>
    </recommendedName>
</protein>
<reference evidence="2" key="1">
    <citation type="submission" date="2017-06" db="EMBL/GenBank/DDBJ databases">
        <authorList>
            <person name="Assis F.L."/>
            <person name="Abrahao J.S."/>
            <person name="Silva L."/>
            <person name="Khalil J.B."/>
            <person name="Rodrigues R."/>
            <person name="Silva L.S."/>
            <person name="Boratto P."/>
            <person name="Andrade M."/>
            <person name="Kroon E.G."/>
            <person name="Ribeiro B."/>
            <person name="Bergier I."/>
            <person name="Seligmann H."/>
            <person name="Ghigo E."/>
            <person name="Colson P."/>
            <person name="Levasseur A."/>
            <person name="Raoult D."/>
            <person name="Scola B.L."/>
        </authorList>
    </citation>
    <scope>NUCLEOTIDE SEQUENCE</scope>
    <source>
        <strain evidence="2">Deep ocean</strain>
    </source>
</reference>
<dbReference type="KEGG" id="vg:80517231"/>
<evidence type="ECO:0000313" key="2">
    <source>
        <dbReference type="EMBL" id="QKU33929.1"/>
    </source>
</evidence>
<dbReference type="Gene3D" id="1.10.357.40">
    <property type="entry name" value="YbiA-like"/>
    <property type="match status" value="1"/>
</dbReference>
<dbReference type="InterPro" id="IPR037238">
    <property type="entry name" value="YbiA-like_sf"/>
</dbReference>
<dbReference type="InterPro" id="IPR012816">
    <property type="entry name" value="NADAR"/>
</dbReference>
<dbReference type="CDD" id="cd15457">
    <property type="entry name" value="NADAR"/>
    <property type="match status" value="1"/>
</dbReference>
<dbReference type="GeneID" id="80517231"/>
<dbReference type="Pfam" id="PF08719">
    <property type="entry name" value="NADAR"/>
    <property type="match status" value="1"/>
</dbReference>
<dbReference type="RefSeq" id="YP_010780540.1">
    <property type="nucleotide sequence ID" value="NC_075038.1"/>
</dbReference>
<organism evidence="2">
    <name type="scientific">Tupanvirus deep ocean</name>
    <dbReference type="NCBI Taxonomy" id="2126984"/>
    <lineage>
        <taxon>Viruses</taxon>
        <taxon>Varidnaviria</taxon>
        <taxon>Bamfordvirae</taxon>
        <taxon>Nucleocytoviricota</taxon>
        <taxon>Megaviricetes</taxon>
        <taxon>Imitervirales</taxon>
        <taxon>Mimiviridae</taxon>
        <taxon>Megamimivirinae</taxon>
        <taxon>Tupanvirus</taxon>
        <taxon>Tupanvirus altamarinense</taxon>
    </lineage>
</organism>
<proteinExistence type="predicted"/>
<reference evidence="2" key="2">
    <citation type="journal article" date="2018" name="Nat. Commun.">
        <title>Tailed giant Tupanvirus possesses the most complete translational apparatus of the known virosphere.</title>
        <authorList>
            <person name="Abrahao J."/>
            <person name="Silva L."/>
            <person name="Silva L.S."/>
            <person name="Khalil J.Y.B."/>
            <person name="Rodrigues R."/>
            <person name="Arantes T."/>
            <person name="Assis F."/>
            <person name="Boratto P."/>
            <person name="Andrade M."/>
            <person name="Kroon E.G."/>
            <person name="Ribeiro B."/>
            <person name="Bergier I."/>
            <person name="Seligmann H."/>
            <person name="Ghigo E."/>
            <person name="Colson P."/>
            <person name="Levasseur A."/>
            <person name="Kroemer G."/>
            <person name="Raoult D."/>
            <person name="La Scola B."/>
        </authorList>
    </citation>
    <scope>NUCLEOTIDE SEQUENCE [LARGE SCALE GENOMIC DNA]</scope>
    <source>
        <strain evidence="2">Deep ocean</strain>
    </source>
</reference>
<evidence type="ECO:0000259" key="1">
    <source>
        <dbReference type="Pfam" id="PF08719"/>
    </source>
</evidence>
<dbReference type="SUPFAM" id="SSF143990">
    <property type="entry name" value="YbiA-like"/>
    <property type="match status" value="1"/>
</dbReference>
<dbReference type="EMBL" id="MF405918">
    <property type="protein sequence ID" value="QKU33929.1"/>
    <property type="molecule type" value="Genomic_DNA"/>
</dbReference>
<feature type="domain" description="NADAR" evidence="1">
    <location>
        <begin position="28"/>
        <end position="165"/>
    </location>
</feature>
<accession>A0A6N1NEN7</accession>
<name>A0A6N1NEN7_9VIRU</name>
<sequence length="188" mass="21858">MNIEPENIDFSCYFKQYGFNKNSNFVAFYGNKGQDIFGNFYELSKFIKYNDISANNIEALYHSCKFIDPGIKIKFNKLSGLQAFYLSRKYKSHIRTDWDDIKDTIMLDLLRLKFSLTLPLTVLLSTGSKYLVEHNPVKNRDLYWSDNKDGSGKNKLGILLMKVRGENFGTGIVEKPTDYLDWIKTKNN</sequence>